<dbReference type="SUPFAM" id="SSF49464">
    <property type="entry name" value="Carboxypeptidase regulatory domain-like"/>
    <property type="match status" value="1"/>
</dbReference>
<dbReference type="STRING" id="28125.HMPREF3202_01912"/>
<protein>
    <recommendedName>
        <fullName evidence="1">SGNH hydrolase-type esterase domain-containing protein</fullName>
    </recommendedName>
</protein>
<organism evidence="2 3">
    <name type="scientific">Prevotella bivia</name>
    <dbReference type="NCBI Taxonomy" id="28125"/>
    <lineage>
        <taxon>Bacteria</taxon>
        <taxon>Pseudomonadati</taxon>
        <taxon>Bacteroidota</taxon>
        <taxon>Bacteroidia</taxon>
        <taxon>Bacteroidales</taxon>
        <taxon>Prevotellaceae</taxon>
        <taxon>Prevotella</taxon>
    </lineage>
</organism>
<gene>
    <name evidence="2" type="ORF">HMPREF3202_01912</name>
</gene>
<dbReference type="SUPFAM" id="SSF52266">
    <property type="entry name" value="SGNH hydrolase"/>
    <property type="match status" value="1"/>
</dbReference>
<dbReference type="AlphaFoldDB" id="A0A137SRY7"/>
<reference evidence="2 3" key="1">
    <citation type="submission" date="2016-02" db="EMBL/GenBank/DDBJ databases">
        <authorList>
            <person name="Wen L."/>
            <person name="He K."/>
            <person name="Yang H."/>
        </authorList>
    </citation>
    <scope>NUCLEOTIDE SEQUENCE [LARGE SCALE GENOMIC DNA]</scope>
    <source>
        <strain evidence="2 3">GED7880</strain>
    </source>
</reference>
<dbReference type="RefSeq" id="WP_061315372.1">
    <property type="nucleotide sequence ID" value="NZ_KQ965707.1"/>
</dbReference>
<dbReference type="InterPro" id="IPR008969">
    <property type="entry name" value="CarboxyPept-like_regulatory"/>
</dbReference>
<dbReference type="GO" id="GO:0016788">
    <property type="term" value="F:hydrolase activity, acting on ester bonds"/>
    <property type="evidence" value="ECO:0007669"/>
    <property type="project" value="UniProtKB-ARBA"/>
</dbReference>
<dbReference type="InterPro" id="IPR051532">
    <property type="entry name" value="Ester_Hydrolysis_Enzymes"/>
</dbReference>
<dbReference type="PATRIC" id="fig|28125.4.peg.1905"/>
<dbReference type="Gene3D" id="3.40.50.1110">
    <property type="entry name" value="SGNH hydrolase"/>
    <property type="match status" value="1"/>
</dbReference>
<dbReference type="Gene3D" id="2.60.40.1120">
    <property type="entry name" value="Carboxypeptidase-like, regulatory domain"/>
    <property type="match status" value="1"/>
</dbReference>
<dbReference type="Pfam" id="PF13472">
    <property type="entry name" value="Lipase_GDSL_2"/>
    <property type="match status" value="1"/>
</dbReference>
<evidence type="ECO:0000313" key="3">
    <source>
        <dbReference type="Proteomes" id="UP000070093"/>
    </source>
</evidence>
<dbReference type="InterPro" id="IPR013830">
    <property type="entry name" value="SGNH_hydro"/>
</dbReference>
<dbReference type="EMBL" id="LTAG01000111">
    <property type="protein sequence ID" value="KXO15232.1"/>
    <property type="molecule type" value="Genomic_DNA"/>
</dbReference>
<dbReference type="InterPro" id="IPR036514">
    <property type="entry name" value="SGNH_hydro_sf"/>
</dbReference>
<dbReference type="CDD" id="cd00229">
    <property type="entry name" value="SGNH_hydrolase"/>
    <property type="match status" value="1"/>
</dbReference>
<dbReference type="Pfam" id="PF13620">
    <property type="entry name" value="CarboxypepD_reg"/>
    <property type="match status" value="1"/>
</dbReference>
<evidence type="ECO:0000259" key="1">
    <source>
        <dbReference type="Pfam" id="PF13472"/>
    </source>
</evidence>
<evidence type="ECO:0000313" key="2">
    <source>
        <dbReference type="EMBL" id="KXO15232.1"/>
    </source>
</evidence>
<accession>A0A137SRY7</accession>
<comment type="caution">
    <text evidence="2">The sequence shown here is derived from an EMBL/GenBank/DDBJ whole genome shotgun (WGS) entry which is preliminary data.</text>
</comment>
<sequence>MDTIYSLLKRAKELKEKSQVDSITPEEVGKLHEDTLAYIASLEQSADGLGIKKVYQSKSAMEADTDPVGTNGKTLRYGQLVSIYDDAHADSSENGNIYAFQKPGWLLMGKVSGGAGLSIAQEAGDSATKVMSQAAVTQNIKKALSEALDRKVLTKVGEISPVTSFNQIYDNKGVGGTYQKWGSQTFEIPSGIKRIYGKGAGFLFTAERYLSPIVFLDERHNYISSAVFSTATLSIGTDIIVPFDISNVPANARFVELTKCTENEIATYSISFEYEKEGLENRLLKMEQVGSSFASGENTKEVSVVNKIVDIATDKVAREKQIAGGGLLQDLKEAVFESETISNIQDVPYSVGFINKSGEHKIHNNWRISQFFSTKEWTIVSAKLFPNSIINQIAFYDDAYNFISGISKAENPSYFTKNDIVIPSNAKYFRFCWTKDNGGFEENRIILQKNIGIKAIVEENKEDIKTIKQTLGLKDGVVDINWCGLFSNVLFIGDSVTGGDVREPLVESGTHNMDYRPYSYPMRIKQLSPTWETINEGYSGISSSGWYGRLEGNSSKIKNADLIIIELGWNDRLTGDLNTDVVPFGDDYDRYATTAIGYYCKIVAKSKAYNPNAFIILVASAGWKSQREGLQDKVKNVSQLFGVPFIDMNENKYFDITPDGGDTCHFTVQGYYKKAVYMYHAISDCIDANINEVRKMLYARLQSNRSYTVTGTVTTDGTTPLANATITITSQNSRKEYSAQSQSDGTFLIKAPNGNYAIGITGYTLSKTSLNLSDGGDKDYSRESVSLGTITAIRK</sequence>
<dbReference type="PANTHER" id="PTHR30383">
    <property type="entry name" value="THIOESTERASE 1/PROTEASE 1/LYSOPHOSPHOLIPASE L1"/>
    <property type="match status" value="1"/>
</dbReference>
<name>A0A137SRY7_9BACT</name>
<dbReference type="Proteomes" id="UP000070093">
    <property type="component" value="Unassembled WGS sequence"/>
</dbReference>
<proteinExistence type="predicted"/>
<feature type="domain" description="SGNH hydrolase-type esterase" evidence="1">
    <location>
        <begin position="491"/>
        <end position="671"/>
    </location>
</feature>